<protein>
    <submittedName>
        <fullName evidence="2">Uncharacterized protein</fullName>
    </submittedName>
</protein>
<keyword evidence="1" id="KW-0732">Signal</keyword>
<organism evidence="2 3">
    <name type="scientific">Clonostachys solani</name>
    <dbReference type="NCBI Taxonomy" id="160281"/>
    <lineage>
        <taxon>Eukaryota</taxon>
        <taxon>Fungi</taxon>
        <taxon>Dikarya</taxon>
        <taxon>Ascomycota</taxon>
        <taxon>Pezizomycotina</taxon>
        <taxon>Sordariomycetes</taxon>
        <taxon>Hypocreomycetidae</taxon>
        <taxon>Hypocreales</taxon>
        <taxon>Bionectriaceae</taxon>
        <taxon>Clonostachys</taxon>
    </lineage>
</organism>
<comment type="caution">
    <text evidence="2">The sequence shown here is derived from an EMBL/GenBank/DDBJ whole genome shotgun (WGS) entry which is preliminary data.</text>
</comment>
<proteinExistence type="predicted"/>
<evidence type="ECO:0000256" key="1">
    <source>
        <dbReference type="SAM" id="SignalP"/>
    </source>
</evidence>
<evidence type="ECO:0000313" key="3">
    <source>
        <dbReference type="Proteomes" id="UP000775872"/>
    </source>
</evidence>
<gene>
    <name evidence="2" type="ORF">CSOL1703_00006268</name>
</gene>
<feature type="signal peptide" evidence="1">
    <location>
        <begin position="1"/>
        <end position="21"/>
    </location>
</feature>
<dbReference type="OrthoDB" id="5152241at2759"/>
<evidence type="ECO:0000313" key="2">
    <source>
        <dbReference type="EMBL" id="CAH0056328.1"/>
    </source>
</evidence>
<keyword evidence="3" id="KW-1185">Reference proteome</keyword>
<dbReference type="Proteomes" id="UP000775872">
    <property type="component" value="Unassembled WGS sequence"/>
</dbReference>
<feature type="chain" id="PRO_5040201992" evidence="1">
    <location>
        <begin position="22"/>
        <end position="111"/>
    </location>
</feature>
<dbReference type="EMBL" id="CABFOC020000063">
    <property type="protein sequence ID" value="CAH0056328.1"/>
    <property type="molecule type" value="Genomic_DNA"/>
</dbReference>
<reference evidence="2" key="1">
    <citation type="submission" date="2021-10" db="EMBL/GenBank/DDBJ databases">
        <authorList>
            <person name="Piombo E."/>
        </authorList>
    </citation>
    <scope>NUCLEOTIDE SEQUENCE</scope>
</reference>
<accession>A0A9N9ZIR4</accession>
<name>A0A9N9ZIR4_9HYPO</name>
<sequence length="111" mass="13063">MHIRKLVAALLLASSSWLVAAKTIGWEWSRDFNPMVKYNASKLDKGELECLRSSQTSLGTRFKFKFKGYCEDAEGQCFWARMIYHARIVDNWQCWKRDDGWWQADFTLLGF</sequence>
<dbReference type="AlphaFoldDB" id="A0A9N9ZIR4"/>